<comment type="caution">
    <text evidence="2">The sequence shown here is derived from an EMBL/GenBank/DDBJ whole genome shotgun (WGS) entry which is preliminary data.</text>
</comment>
<reference evidence="2 3" key="1">
    <citation type="journal article" date="2017" name="Antonie Van Leeuwenhoek">
        <title>Rhizobium rhizosphaerae sp. nov., a novel species isolated from rice rhizosphere.</title>
        <authorList>
            <person name="Zhao J.J."/>
            <person name="Zhang J."/>
            <person name="Zhang R.J."/>
            <person name="Zhang C.W."/>
            <person name="Yin H.Q."/>
            <person name="Zhang X.X."/>
        </authorList>
    </citation>
    <scope>NUCLEOTIDE SEQUENCE [LARGE SCALE GENOMIC DNA]</scope>
    <source>
        <strain evidence="2 3">BSs20135</strain>
    </source>
</reference>
<sequence length="118" mass="12965">MARLDMYANYELQASFKLDDGEFLLGRDANCVVSIPDSKVSRKHAIIKSVGSDRVIQNLGVNGTKINGKVLESEYTLQAGDAIFIASYILVYQPEDSAKTNLDSTTIISRSPPRNLVL</sequence>
<evidence type="ECO:0000313" key="2">
    <source>
        <dbReference type="EMBL" id="GAC18950.1"/>
    </source>
</evidence>
<dbReference type="STRING" id="493475.GARC_1983"/>
<dbReference type="AlphaFoldDB" id="K6Z690"/>
<protein>
    <recommendedName>
        <fullName evidence="1">FHA domain-containing protein</fullName>
    </recommendedName>
</protein>
<evidence type="ECO:0000259" key="1">
    <source>
        <dbReference type="PROSITE" id="PS50006"/>
    </source>
</evidence>
<name>K6Z690_9ALTE</name>
<dbReference type="Pfam" id="PF00498">
    <property type="entry name" value="FHA"/>
    <property type="match status" value="1"/>
</dbReference>
<gene>
    <name evidence="2" type="ORF">GARC_1983</name>
</gene>
<dbReference type="EMBL" id="BAEO01000027">
    <property type="protein sequence ID" value="GAC18950.1"/>
    <property type="molecule type" value="Genomic_DNA"/>
</dbReference>
<dbReference type="eggNOG" id="COG1716">
    <property type="taxonomic scope" value="Bacteria"/>
</dbReference>
<feature type="domain" description="FHA" evidence="1">
    <location>
        <begin position="23"/>
        <end position="71"/>
    </location>
</feature>
<dbReference type="Gene3D" id="2.60.200.20">
    <property type="match status" value="1"/>
</dbReference>
<dbReference type="SMART" id="SM00240">
    <property type="entry name" value="FHA"/>
    <property type="match status" value="1"/>
</dbReference>
<organism evidence="2 3">
    <name type="scientific">Paraglaciecola arctica BSs20135</name>
    <dbReference type="NCBI Taxonomy" id="493475"/>
    <lineage>
        <taxon>Bacteria</taxon>
        <taxon>Pseudomonadati</taxon>
        <taxon>Pseudomonadota</taxon>
        <taxon>Gammaproteobacteria</taxon>
        <taxon>Alteromonadales</taxon>
        <taxon>Alteromonadaceae</taxon>
        <taxon>Paraglaciecola</taxon>
    </lineage>
</organism>
<dbReference type="PROSITE" id="PS50006">
    <property type="entry name" value="FHA_DOMAIN"/>
    <property type="match status" value="1"/>
</dbReference>
<evidence type="ECO:0000313" key="3">
    <source>
        <dbReference type="Proteomes" id="UP000006327"/>
    </source>
</evidence>
<dbReference type="Proteomes" id="UP000006327">
    <property type="component" value="Unassembled WGS sequence"/>
</dbReference>
<dbReference type="SUPFAM" id="SSF49879">
    <property type="entry name" value="SMAD/FHA domain"/>
    <property type="match status" value="1"/>
</dbReference>
<accession>K6Z690</accession>
<dbReference type="InterPro" id="IPR000253">
    <property type="entry name" value="FHA_dom"/>
</dbReference>
<proteinExistence type="predicted"/>
<dbReference type="CDD" id="cd00060">
    <property type="entry name" value="FHA"/>
    <property type="match status" value="1"/>
</dbReference>
<dbReference type="InterPro" id="IPR008984">
    <property type="entry name" value="SMAD_FHA_dom_sf"/>
</dbReference>
<dbReference type="OrthoDB" id="5953293at2"/>
<keyword evidence="3" id="KW-1185">Reference proteome</keyword>
<dbReference type="RefSeq" id="WP_007619276.1">
    <property type="nucleotide sequence ID" value="NZ_BAEO01000027.1"/>
</dbReference>